<evidence type="ECO:0000259" key="1">
    <source>
        <dbReference type="PROSITE" id="PS50943"/>
    </source>
</evidence>
<dbReference type="EMBL" id="DVMP01000082">
    <property type="protein sequence ID" value="HIU25698.1"/>
    <property type="molecule type" value="Genomic_DNA"/>
</dbReference>
<dbReference type="Gene3D" id="1.10.260.40">
    <property type="entry name" value="lambda repressor-like DNA-binding domains"/>
    <property type="match status" value="1"/>
</dbReference>
<dbReference type="Proteomes" id="UP000824090">
    <property type="component" value="Unassembled WGS sequence"/>
</dbReference>
<dbReference type="GO" id="GO:0003677">
    <property type="term" value="F:DNA binding"/>
    <property type="evidence" value="ECO:0007669"/>
    <property type="project" value="InterPro"/>
</dbReference>
<dbReference type="AlphaFoldDB" id="A0A9D1I1X3"/>
<dbReference type="InterPro" id="IPR010982">
    <property type="entry name" value="Lambda_DNA-bd_dom_sf"/>
</dbReference>
<name>A0A9D1I1X3_9FIRM</name>
<evidence type="ECO:0000313" key="2">
    <source>
        <dbReference type="EMBL" id="HIU25698.1"/>
    </source>
</evidence>
<reference evidence="2" key="1">
    <citation type="submission" date="2020-10" db="EMBL/GenBank/DDBJ databases">
        <authorList>
            <person name="Gilroy R."/>
        </authorList>
    </citation>
    <scope>NUCLEOTIDE SEQUENCE</scope>
    <source>
        <strain evidence="2">ChiHcec3-6078</strain>
    </source>
</reference>
<feature type="domain" description="HTH cro/C1-type" evidence="1">
    <location>
        <begin position="7"/>
        <end position="61"/>
    </location>
</feature>
<protein>
    <submittedName>
        <fullName evidence="2">Helix-turn-helix transcriptional regulator</fullName>
    </submittedName>
</protein>
<organism evidence="2 3">
    <name type="scientific">Candidatus Allocopromorpha excrementigallinarum</name>
    <dbReference type="NCBI Taxonomy" id="2840742"/>
    <lineage>
        <taxon>Bacteria</taxon>
        <taxon>Bacillati</taxon>
        <taxon>Bacillota</taxon>
        <taxon>Clostridia</taxon>
        <taxon>Eubacteriales</taxon>
        <taxon>Eubacteriaceae</taxon>
        <taxon>Eubacteriaceae incertae sedis</taxon>
        <taxon>Candidatus Allocopromorpha</taxon>
    </lineage>
</organism>
<reference evidence="2" key="2">
    <citation type="journal article" date="2021" name="PeerJ">
        <title>Extensive microbial diversity within the chicken gut microbiome revealed by metagenomics and culture.</title>
        <authorList>
            <person name="Gilroy R."/>
            <person name="Ravi A."/>
            <person name="Getino M."/>
            <person name="Pursley I."/>
            <person name="Horton D.L."/>
            <person name="Alikhan N.F."/>
            <person name="Baker D."/>
            <person name="Gharbi K."/>
            <person name="Hall N."/>
            <person name="Watson M."/>
            <person name="Adriaenssens E.M."/>
            <person name="Foster-Nyarko E."/>
            <person name="Jarju S."/>
            <person name="Secka A."/>
            <person name="Antonio M."/>
            <person name="Oren A."/>
            <person name="Chaudhuri R.R."/>
            <person name="La Ragione R."/>
            <person name="Hildebrand F."/>
            <person name="Pallen M.J."/>
        </authorList>
    </citation>
    <scope>NUCLEOTIDE SEQUENCE</scope>
    <source>
        <strain evidence="2">ChiHcec3-6078</strain>
    </source>
</reference>
<gene>
    <name evidence="2" type="ORF">IAC50_04320</name>
</gene>
<proteinExistence type="predicted"/>
<accession>A0A9D1I1X3</accession>
<dbReference type="CDD" id="cd00093">
    <property type="entry name" value="HTH_XRE"/>
    <property type="match status" value="1"/>
</dbReference>
<dbReference type="PROSITE" id="PS50943">
    <property type="entry name" value="HTH_CROC1"/>
    <property type="match status" value="1"/>
</dbReference>
<dbReference type="InterPro" id="IPR001387">
    <property type="entry name" value="Cro/C1-type_HTH"/>
</dbReference>
<dbReference type="Pfam" id="PF01381">
    <property type="entry name" value="HTH_3"/>
    <property type="match status" value="1"/>
</dbReference>
<sequence length="144" mass="16823">MTLGEKIKFHRTMKGLTQKQLGDMTGIHEVSIRKYESNKIAPKKEQLEKISQCLGVPFNTFIDTHISTDSDVLPLLFAIDEVFEVEITSDDNKTFKMNFKEPMLNYFLRDWQSMKQLLSVGGVSEDDYEMWKKMRSTYTKVIKE</sequence>
<comment type="caution">
    <text evidence="2">The sequence shown here is derived from an EMBL/GenBank/DDBJ whole genome shotgun (WGS) entry which is preliminary data.</text>
</comment>
<dbReference type="SMART" id="SM00530">
    <property type="entry name" value="HTH_XRE"/>
    <property type="match status" value="1"/>
</dbReference>
<evidence type="ECO:0000313" key="3">
    <source>
        <dbReference type="Proteomes" id="UP000824090"/>
    </source>
</evidence>
<dbReference type="SUPFAM" id="SSF47413">
    <property type="entry name" value="lambda repressor-like DNA-binding domains"/>
    <property type="match status" value="1"/>
</dbReference>